<name>A0A2P7MUX4_9CYAN</name>
<protein>
    <submittedName>
        <fullName evidence="6">Apocarotenoid-15,15'-oxygenase</fullName>
    </submittedName>
</protein>
<feature type="binding site" evidence="5">
    <location>
        <position position="314"/>
    </location>
    <ligand>
        <name>Fe cation</name>
        <dbReference type="ChEBI" id="CHEBI:24875"/>
        <note>catalytic</note>
    </ligand>
</feature>
<accession>A0A2P7MUX4</accession>
<feature type="binding site" evidence="5">
    <location>
        <position position="183"/>
    </location>
    <ligand>
        <name>Fe cation</name>
        <dbReference type="ChEBI" id="CHEBI:24875"/>
        <note>catalytic</note>
    </ligand>
</feature>
<gene>
    <name evidence="6" type="ORF">C7K55_08215</name>
</gene>
<keyword evidence="7" id="KW-1185">Reference proteome</keyword>
<comment type="caution">
    <text evidence="6">The sequence shown here is derived from an EMBL/GenBank/DDBJ whole genome shotgun (WGS) entry which is preliminary data.</text>
</comment>
<dbReference type="InterPro" id="IPR004294">
    <property type="entry name" value="Carotenoid_Oase"/>
</dbReference>
<dbReference type="InterPro" id="IPR011048">
    <property type="entry name" value="Haem_d1_sf"/>
</dbReference>
<feature type="binding site" evidence="5">
    <location>
        <position position="243"/>
    </location>
    <ligand>
        <name>Fe cation</name>
        <dbReference type="ChEBI" id="CHEBI:24875"/>
        <note>catalytic</note>
    </ligand>
</feature>
<dbReference type="Pfam" id="PF03055">
    <property type="entry name" value="RPE65"/>
    <property type="match status" value="1"/>
</dbReference>
<reference evidence="6 7" key="1">
    <citation type="journal article" date="2018" name="Environ. Microbiol.">
        <title>Ecological and genomic features of two widespread freshwater picocyanobacteria.</title>
        <authorList>
            <person name="Cabello-Yeves P.J."/>
            <person name="Picazo A."/>
            <person name="Camacho A."/>
            <person name="Callieri C."/>
            <person name="Rosselli R."/>
            <person name="Roda-Garcia J.J."/>
            <person name="Coutinho F.H."/>
            <person name="Rodriguez-Valera F."/>
        </authorList>
    </citation>
    <scope>NUCLEOTIDE SEQUENCE [LARGE SCALE GENOMIC DNA]</scope>
    <source>
        <strain evidence="6 7">Tous</strain>
    </source>
</reference>
<dbReference type="SUPFAM" id="SSF51004">
    <property type="entry name" value="C-terminal (heme d1) domain of cytochrome cd1-nitrite reductase"/>
    <property type="match status" value="1"/>
</dbReference>
<comment type="similarity">
    <text evidence="1">Belongs to the carotenoid oxygenase family.</text>
</comment>
<dbReference type="PANTHER" id="PTHR10543">
    <property type="entry name" value="BETA-CAROTENE DIOXYGENASE"/>
    <property type="match status" value="1"/>
</dbReference>
<keyword evidence="4 5" id="KW-0408">Iron</keyword>
<keyword evidence="2 5" id="KW-0479">Metal-binding</keyword>
<evidence type="ECO:0000313" key="7">
    <source>
        <dbReference type="Proteomes" id="UP000243002"/>
    </source>
</evidence>
<dbReference type="RefSeq" id="WP_106632255.1">
    <property type="nucleotide sequence ID" value="NZ_PXXO01000008.1"/>
</dbReference>
<comment type="cofactor">
    <cofactor evidence="5">
        <name>Fe(2+)</name>
        <dbReference type="ChEBI" id="CHEBI:29033"/>
    </cofactor>
    <text evidence="5">Binds 1 Fe(2+) ion per subunit.</text>
</comment>
<proteinExistence type="inferred from homology"/>
<feature type="binding site" evidence="5">
    <location>
        <position position="505"/>
    </location>
    <ligand>
        <name>Fe cation</name>
        <dbReference type="ChEBI" id="CHEBI:24875"/>
        <note>catalytic</note>
    </ligand>
</feature>
<evidence type="ECO:0000256" key="4">
    <source>
        <dbReference type="ARBA" id="ARBA00023004"/>
    </source>
</evidence>
<organism evidence="6 7">
    <name type="scientific">Cyanobium usitatum str. Tous</name>
    <dbReference type="NCBI Taxonomy" id="2116684"/>
    <lineage>
        <taxon>Bacteria</taxon>
        <taxon>Bacillati</taxon>
        <taxon>Cyanobacteriota</taxon>
        <taxon>Cyanophyceae</taxon>
        <taxon>Synechococcales</taxon>
        <taxon>Prochlorococcaceae</taxon>
        <taxon>Cyanobium</taxon>
    </lineage>
</organism>
<evidence type="ECO:0000313" key="6">
    <source>
        <dbReference type="EMBL" id="PSJ04991.1"/>
    </source>
</evidence>
<evidence type="ECO:0000256" key="1">
    <source>
        <dbReference type="ARBA" id="ARBA00006787"/>
    </source>
</evidence>
<evidence type="ECO:0000256" key="2">
    <source>
        <dbReference type="ARBA" id="ARBA00022723"/>
    </source>
</evidence>
<sequence>MTVAASQPTGFQPAYERHDWSSAFRNVGVELSDVPLEPVRGTIPAELKGTLFRNGPGRLERGGQWVHHPFDGDGMISAFRFEGGQARLTNRFVRTEGWLAEEQAGRFVYRGVFGTQKPGGPLANAFDLRLKNIANTHVVQLGDQLLALWEAAEPHALDPRTLETRGLSRLEGLLKPGEAFSAHPRFDPGHHGEPRMVTFGVKAGPTSTVRLMEFASADQPDGVRAGDLVADSRHSFKGFAFLHDFAITPSWAVFLQNAVAFNPLPFVLGQKGAAQCLASKPGEAGQFWLVPRQPGHHAGARPLLLPAPEGFVFHHLNAFEDPATGEVVVDSIYYDDFPSIGPEVDYREIDFDSIPEGQLRRCRIDPSSGTVRSEWLEQRCCEFAMVNPAKQGLNARFAWMAVAQRERGNDPLQAIEKLDLQTGERLVWSAAPRGFVTEPVMVPRLTDDSPEEGAAEDIAAEDSGWVLVPVWNGARCATDLVILNAADMTEQAVLELPLAIPYGLHGSWSATA</sequence>
<evidence type="ECO:0000256" key="3">
    <source>
        <dbReference type="ARBA" id="ARBA00023002"/>
    </source>
</evidence>
<dbReference type="GO" id="GO:0010436">
    <property type="term" value="F:carotenoid dioxygenase activity"/>
    <property type="evidence" value="ECO:0007669"/>
    <property type="project" value="TreeGrafter"/>
</dbReference>
<dbReference type="PANTHER" id="PTHR10543:SF89">
    <property type="entry name" value="CAROTENOID 9,10(9',10')-CLEAVAGE DIOXYGENASE 1"/>
    <property type="match status" value="1"/>
</dbReference>
<keyword evidence="3" id="KW-0560">Oxidoreductase</keyword>
<dbReference type="EMBL" id="PXXO01000008">
    <property type="protein sequence ID" value="PSJ04991.1"/>
    <property type="molecule type" value="Genomic_DNA"/>
</dbReference>
<dbReference type="OrthoDB" id="6636843at2"/>
<dbReference type="GO" id="GO:0046872">
    <property type="term" value="F:metal ion binding"/>
    <property type="evidence" value="ECO:0007669"/>
    <property type="project" value="UniProtKB-KW"/>
</dbReference>
<dbReference type="Proteomes" id="UP000243002">
    <property type="component" value="Unassembled WGS sequence"/>
</dbReference>
<dbReference type="AlphaFoldDB" id="A0A2P7MUX4"/>
<evidence type="ECO:0000256" key="5">
    <source>
        <dbReference type="PIRSR" id="PIRSR604294-1"/>
    </source>
</evidence>
<dbReference type="GO" id="GO:0016121">
    <property type="term" value="P:carotene catabolic process"/>
    <property type="evidence" value="ECO:0007669"/>
    <property type="project" value="TreeGrafter"/>
</dbReference>